<protein>
    <submittedName>
        <fullName evidence="2">Uncharacterized protein</fullName>
    </submittedName>
</protein>
<keyword evidence="1" id="KW-0175">Coiled coil</keyword>
<keyword evidence="3" id="KW-1185">Reference proteome</keyword>
<proteinExistence type="predicted"/>
<evidence type="ECO:0000313" key="2">
    <source>
        <dbReference type="EMBL" id="KAG6975475.1"/>
    </source>
</evidence>
<organism evidence="2 3">
    <name type="scientific">Phytophthora aleatoria</name>
    <dbReference type="NCBI Taxonomy" id="2496075"/>
    <lineage>
        <taxon>Eukaryota</taxon>
        <taxon>Sar</taxon>
        <taxon>Stramenopiles</taxon>
        <taxon>Oomycota</taxon>
        <taxon>Peronosporomycetes</taxon>
        <taxon>Peronosporales</taxon>
        <taxon>Peronosporaceae</taxon>
        <taxon>Phytophthora</taxon>
    </lineage>
</organism>
<dbReference type="AlphaFoldDB" id="A0A8J5JCF2"/>
<reference evidence="2" key="1">
    <citation type="submission" date="2021-01" db="EMBL/GenBank/DDBJ databases">
        <title>Phytophthora aleatoria, a newly-described species from Pinus radiata is distinct from Phytophthora cactorum isolates based on comparative genomics.</title>
        <authorList>
            <person name="Mcdougal R."/>
            <person name="Panda P."/>
            <person name="Williams N."/>
            <person name="Studholme D.J."/>
        </authorList>
    </citation>
    <scope>NUCLEOTIDE SEQUENCE</scope>
    <source>
        <strain evidence="2">NZFS 4037</strain>
    </source>
</reference>
<evidence type="ECO:0000256" key="1">
    <source>
        <dbReference type="SAM" id="Coils"/>
    </source>
</evidence>
<sequence length="179" mass="21124">MKASGGEDKVGIWQPHYERLARHYFYEFKHVGHTTVFDSSTQRDVENQNSEVEMNLQHLRLERAEAAVEECNEIRAHLKAVYPMKCAHERRVAHEKQLLKHARHDAQEINAKIKEQTEVAQRRHEEAQKLQRTKFADEMKRLAHERLQMKHQWSSLGKANSRKIVAATQDCRDAIEREH</sequence>
<accession>A0A8J5JCF2</accession>
<dbReference type="EMBL" id="JAENGY010000061">
    <property type="protein sequence ID" value="KAG6975475.1"/>
    <property type="molecule type" value="Genomic_DNA"/>
</dbReference>
<evidence type="ECO:0000313" key="3">
    <source>
        <dbReference type="Proteomes" id="UP000709295"/>
    </source>
</evidence>
<comment type="caution">
    <text evidence="2">The sequence shown here is derived from an EMBL/GenBank/DDBJ whole genome shotgun (WGS) entry which is preliminary data.</text>
</comment>
<gene>
    <name evidence="2" type="ORF">JG688_00002338</name>
</gene>
<name>A0A8J5JCF2_9STRA</name>
<feature type="coiled-coil region" evidence="1">
    <location>
        <begin position="42"/>
        <end position="130"/>
    </location>
</feature>
<dbReference type="Proteomes" id="UP000709295">
    <property type="component" value="Unassembled WGS sequence"/>
</dbReference>